<evidence type="ECO:0000256" key="1">
    <source>
        <dbReference type="SAM" id="MobiDB-lite"/>
    </source>
</evidence>
<protein>
    <submittedName>
        <fullName evidence="2">Uncharacterized protein</fullName>
    </submittedName>
</protein>
<dbReference type="OrthoDB" id="1632545at2759"/>
<sequence length="228" mass="25211">MPWHNSPPFAKSQPSCETERLSPRSLTTRFDAFHAALCRHARVELNCGKTRVWNAAVEEPLGLADVQGDSDAVVCRAYVQPYPQGLFVSGTLLDSDAFVPRQLELERAEHDKLLTRIPAVEALPPSKNQHATPLNDIAVGNSGTSIRGQRVPDIFVRATWGGGSYRVAGALDASEPRFARMPLWHAFKISQVAGFMTSFTDFALQSRRLRGRRCDNRVLGDDDISPKV</sequence>
<dbReference type="AlphaFoldDB" id="A0A1Q9EAQ2"/>
<feature type="region of interest" description="Disordered" evidence="1">
    <location>
        <begin position="1"/>
        <end position="20"/>
    </location>
</feature>
<name>A0A1Q9EAQ2_SYMMI</name>
<dbReference type="Proteomes" id="UP000186817">
    <property type="component" value="Unassembled WGS sequence"/>
</dbReference>
<evidence type="ECO:0000313" key="3">
    <source>
        <dbReference type="Proteomes" id="UP000186817"/>
    </source>
</evidence>
<dbReference type="EMBL" id="LSRX01000209">
    <property type="protein sequence ID" value="OLQ04499.1"/>
    <property type="molecule type" value="Genomic_DNA"/>
</dbReference>
<keyword evidence="3" id="KW-1185">Reference proteome</keyword>
<evidence type="ECO:0000313" key="2">
    <source>
        <dbReference type="EMBL" id="OLQ04499.1"/>
    </source>
</evidence>
<accession>A0A1Q9EAQ2</accession>
<organism evidence="2 3">
    <name type="scientific">Symbiodinium microadriaticum</name>
    <name type="common">Dinoflagellate</name>
    <name type="synonym">Zooxanthella microadriatica</name>
    <dbReference type="NCBI Taxonomy" id="2951"/>
    <lineage>
        <taxon>Eukaryota</taxon>
        <taxon>Sar</taxon>
        <taxon>Alveolata</taxon>
        <taxon>Dinophyceae</taxon>
        <taxon>Suessiales</taxon>
        <taxon>Symbiodiniaceae</taxon>
        <taxon>Symbiodinium</taxon>
    </lineage>
</organism>
<reference evidence="2 3" key="1">
    <citation type="submission" date="2016-02" db="EMBL/GenBank/DDBJ databases">
        <title>Genome analysis of coral dinoflagellate symbionts highlights evolutionary adaptations to a symbiotic lifestyle.</title>
        <authorList>
            <person name="Aranda M."/>
            <person name="Li Y."/>
            <person name="Liew Y.J."/>
            <person name="Baumgarten S."/>
            <person name="Simakov O."/>
            <person name="Wilson M."/>
            <person name="Piel J."/>
            <person name="Ashoor H."/>
            <person name="Bougouffa S."/>
            <person name="Bajic V.B."/>
            <person name="Ryu T."/>
            <person name="Ravasi T."/>
            <person name="Bayer T."/>
            <person name="Micklem G."/>
            <person name="Kim H."/>
            <person name="Bhak J."/>
            <person name="Lajeunesse T.C."/>
            <person name="Voolstra C.R."/>
        </authorList>
    </citation>
    <scope>NUCLEOTIDE SEQUENCE [LARGE SCALE GENOMIC DNA]</scope>
    <source>
        <strain evidence="2 3">CCMP2467</strain>
    </source>
</reference>
<proteinExistence type="predicted"/>
<gene>
    <name evidence="2" type="ORF">AK812_SmicGene12451</name>
</gene>
<comment type="caution">
    <text evidence="2">The sequence shown here is derived from an EMBL/GenBank/DDBJ whole genome shotgun (WGS) entry which is preliminary data.</text>
</comment>